<dbReference type="InterPro" id="IPR000847">
    <property type="entry name" value="LysR_HTH_N"/>
</dbReference>
<evidence type="ECO:0000259" key="5">
    <source>
        <dbReference type="PROSITE" id="PS50931"/>
    </source>
</evidence>
<dbReference type="SUPFAM" id="SSF53850">
    <property type="entry name" value="Periplasmic binding protein-like II"/>
    <property type="match status" value="1"/>
</dbReference>
<proteinExistence type="inferred from homology"/>
<dbReference type="Gene3D" id="3.40.190.10">
    <property type="entry name" value="Periplasmic binding protein-like II"/>
    <property type="match status" value="2"/>
</dbReference>
<dbReference type="RefSeq" id="WP_208633737.1">
    <property type="nucleotide sequence ID" value="NZ_CP059319.1"/>
</dbReference>
<evidence type="ECO:0000313" key="7">
    <source>
        <dbReference type="Proteomes" id="UP000664914"/>
    </source>
</evidence>
<sequence>MRRISLYHLETLLWISRLGTFGAAAERLNTTQPGVSARIRELEHQIGFRLFERAGRTMALTVRGRAFVRECEPLWTSIERTFLQSGRFEGASGIVRIGAGEIAAATCLPSFFTALKAEMPRVTLEMEIDLSHGLLQKLLSANCDLIFLAGPVASPNIETAPIGAVDMMWIASPALGNRGFDGPCPTLWLLHRHSPIHGVARASLEAAGHGDATINSCNNVRSLIDIVLSGGGISFVPEIMARDHLDRGTLVRLRPDLDRSIPFHAAIRAQERDPLVRDIFARAAALEIAEIAPGR</sequence>
<evidence type="ECO:0000256" key="1">
    <source>
        <dbReference type="ARBA" id="ARBA00009437"/>
    </source>
</evidence>
<evidence type="ECO:0000256" key="2">
    <source>
        <dbReference type="ARBA" id="ARBA00023015"/>
    </source>
</evidence>
<dbReference type="SUPFAM" id="SSF46785">
    <property type="entry name" value="Winged helix' DNA-binding domain"/>
    <property type="match status" value="1"/>
</dbReference>
<dbReference type="PROSITE" id="PS50931">
    <property type="entry name" value="HTH_LYSR"/>
    <property type="match status" value="1"/>
</dbReference>
<dbReference type="InterPro" id="IPR036388">
    <property type="entry name" value="WH-like_DNA-bd_sf"/>
</dbReference>
<dbReference type="Pfam" id="PF03466">
    <property type="entry name" value="LysR_substrate"/>
    <property type="match status" value="1"/>
</dbReference>
<dbReference type="Gene3D" id="1.10.10.10">
    <property type="entry name" value="Winged helix-like DNA-binding domain superfamily/Winged helix DNA-binding domain"/>
    <property type="match status" value="1"/>
</dbReference>
<organism evidence="6 7">
    <name type="scientific">Rhizorhabdus wittichii</name>
    <dbReference type="NCBI Taxonomy" id="160791"/>
    <lineage>
        <taxon>Bacteria</taxon>
        <taxon>Pseudomonadati</taxon>
        <taxon>Pseudomonadota</taxon>
        <taxon>Alphaproteobacteria</taxon>
        <taxon>Sphingomonadales</taxon>
        <taxon>Sphingomonadaceae</taxon>
        <taxon>Rhizorhabdus</taxon>
    </lineage>
</organism>
<feature type="domain" description="HTH lysR-type" evidence="5">
    <location>
        <begin position="4"/>
        <end position="61"/>
    </location>
</feature>
<evidence type="ECO:0000256" key="4">
    <source>
        <dbReference type="ARBA" id="ARBA00023163"/>
    </source>
</evidence>
<dbReference type="AlphaFoldDB" id="A0A975HGU7"/>
<dbReference type="InterPro" id="IPR005119">
    <property type="entry name" value="LysR_subst-bd"/>
</dbReference>
<dbReference type="GO" id="GO:0003700">
    <property type="term" value="F:DNA-binding transcription factor activity"/>
    <property type="evidence" value="ECO:0007669"/>
    <property type="project" value="InterPro"/>
</dbReference>
<comment type="similarity">
    <text evidence="1">Belongs to the LysR transcriptional regulatory family.</text>
</comment>
<evidence type="ECO:0000313" key="6">
    <source>
        <dbReference type="EMBL" id="QTH23324.1"/>
    </source>
</evidence>
<reference evidence="6" key="2">
    <citation type="submission" date="2021-04" db="EMBL/GenBank/DDBJ databases">
        <title>Isolation and genomic analysis of the ibuprofen-degrading bacterium Sphingomonas strain MPO218.</title>
        <authorList>
            <person name="Aulestia M."/>
            <person name="Flores A."/>
            <person name="Mangas E.L."/>
            <person name="Perez-Pulido A.J."/>
            <person name="Santero E."/>
            <person name="Camacho E.M."/>
        </authorList>
    </citation>
    <scope>NUCLEOTIDE SEQUENCE</scope>
    <source>
        <strain evidence="6">MPO218</strain>
    </source>
</reference>
<accession>A0A975HGU7</accession>
<dbReference type="InterPro" id="IPR036390">
    <property type="entry name" value="WH_DNA-bd_sf"/>
</dbReference>
<protein>
    <submittedName>
        <fullName evidence="6">LysR family transcriptional regulator</fullName>
    </submittedName>
</protein>
<dbReference type="Proteomes" id="UP000664914">
    <property type="component" value="Chromosome"/>
</dbReference>
<dbReference type="PANTHER" id="PTHR30126:SF77">
    <property type="entry name" value="TRANSCRIPTIONAL REGULATORY PROTEIN"/>
    <property type="match status" value="1"/>
</dbReference>
<dbReference type="PRINTS" id="PR00039">
    <property type="entry name" value="HTHLYSR"/>
</dbReference>
<keyword evidence="4" id="KW-0804">Transcription</keyword>
<dbReference type="PANTHER" id="PTHR30126">
    <property type="entry name" value="HTH-TYPE TRANSCRIPTIONAL REGULATOR"/>
    <property type="match status" value="1"/>
</dbReference>
<keyword evidence="3" id="KW-0238">DNA-binding</keyword>
<dbReference type="EMBL" id="CP059319">
    <property type="protein sequence ID" value="QTH23324.1"/>
    <property type="molecule type" value="Genomic_DNA"/>
</dbReference>
<evidence type="ECO:0000256" key="3">
    <source>
        <dbReference type="ARBA" id="ARBA00023125"/>
    </source>
</evidence>
<gene>
    <name evidence="6" type="ORF">HRJ34_07445</name>
</gene>
<reference evidence="6" key="1">
    <citation type="submission" date="2020-07" db="EMBL/GenBank/DDBJ databases">
        <authorList>
            <person name="Camacho E."/>
        </authorList>
    </citation>
    <scope>NUCLEOTIDE SEQUENCE</scope>
    <source>
        <strain evidence="6">MPO218</strain>
    </source>
</reference>
<dbReference type="CDD" id="cd05466">
    <property type="entry name" value="PBP2_LTTR_substrate"/>
    <property type="match status" value="1"/>
</dbReference>
<dbReference type="Pfam" id="PF00126">
    <property type="entry name" value="HTH_1"/>
    <property type="match status" value="1"/>
</dbReference>
<keyword evidence="2" id="KW-0805">Transcription regulation</keyword>
<name>A0A975HGU7_9SPHN</name>
<dbReference type="GO" id="GO:0000976">
    <property type="term" value="F:transcription cis-regulatory region binding"/>
    <property type="evidence" value="ECO:0007669"/>
    <property type="project" value="TreeGrafter"/>
</dbReference>